<keyword evidence="2 4" id="KW-0863">Zinc-finger</keyword>
<dbReference type="PANTHER" id="PTHR45931:SF3">
    <property type="entry name" value="RING ZINC FINGER-CONTAINING PROTEIN"/>
    <property type="match status" value="1"/>
</dbReference>
<protein>
    <recommendedName>
        <fullName evidence="6">RING-type domain-containing protein</fullName>
    </recommendedName>
</protein>
<sequence length="244" mass="28238">MNKPKILLIRLLRIPFPEESDLSRTSNPFRVSNRNQRPREATSNALDPQIRVAILRREPPRNSQEIRAEADPFPSNDFINDFISNMTRNRHFIPSALAAPLGGSMSIQQIGPDDHIQINFRRSYISDYTTLRRLLFPMDLRIVFGNIFSRLNQFSITNQQQPRVPTEEAVNGLERVTISESHQTKNSETGKNEYPNCTVCLNDMKISDEAIYMPCRHLFHKDCLLPWLQSNYKCPTCRHELPTS</sequence>
<dbReference type="InterPro" id="IPR013083">
    <property type="entry name" value="Znf_RING/FYVE/PHD"/>
</dbReference>
<dbReference type="Gene3D" id="3.30.40.10">
    <property type="entry name" value="Zinc/RING finger domain, C3HC4 (zinc finger)"/>
    <property type="match status" value="1"/>
</dbReference>
<feature type="compositionally biased region" description="Polar residues" evidence="5">
    <location>
        <begin position="23"/>
        <end position="43"/>
    </location>
</feature>
<evidence type="ECO:0000256" key="5">
    <source>
        <dbReference type="SAM" id="MobiDB-lite"/>
    </source>
</evidence>
<dbReference type="SMART" id="SM00184">
    <property type="entry name" value="RING"/>
    <property type="match status" value="1"/>
</dbReference>
<dbReference type="GO" id="GO:0008270">
    <property type="term" value="F:zinc ion binding"/>
    <property type="evidence" value="ECO:0007669"/>
    <property type="project" value="UniProtKB-KW"/>
</dbReference>
<dbReference type="PANTHER" id="PTHR45931">
    <property type="entry name" value="SI:CH211-59O9.10"/>
    <property type="match status" value="1"/>
</dbReference>
<accession>A0AAD1XJ46</accession>
<evidence type="ECO:0000259" key="6">
    <source>
        <dbReference type="PROSITE" id="PS50089"/>
    </source>
</evidence>
<dbReference type="AlphaFoldDB" id="A0AAD1XJ46"/>
<feature type="region of interest" description="Disordered" evidence="5">
    <location>
        <begin position="21"/>
        <end position="43"/>
    </location>
</feature>
<dbReference type="SUPFAM" id="SSF57850">
    <property type="entry name" value="RING/U-box"/>
    <property type="match status" value="1"/>
</dbReference>
<gene>
    <name evidence="7" type="ORF">ECRASSUSDP1_LOCUS14983</name>
</gene>
<evidence type="ECO:0000313" key="7">
    <source>
        <dbReference type="EMBL" id="CAI2373637.1"/>
    </source>
</evidence>
<evidence type="ECO:0000256" key="4">
    <source>
        <dbReference type="PROSITE-ProRule" id="PRU00175"/>
    </source>
</evidence>
<dbReference type="InterPro" id="IPR001841">
    <property type="entry name" value="Znf_RING"/>
</dbReference>
<keyword evidence="8" id="KW-1185">Reference proteome</keyword>
<keyword evidence="1" id="KW-0479">Metal-binding</keyword>
<keyword evidence="3" id="KW-0862">Zinc</keyword>
<evidence type="ECO:0000313" key="8">
    <source>
        <dbReference type="Proteomes" id="UP001295684"/>
    </source>
</evidence>
<dbReference type="EMBL" id="CAMPGE010014994">
    <property type="protein sequence ID" value="CAI2373637.1"/>
    <property type="molecule type" value="Genomic_DNA"/>
</dbReference>
<proteinExistence type="predicted"/>
<dbReference type="Pfam" id="PF13639">
    <property type="entry name" value="zf-RING_2"/>
    <property type="match status" value="1"/>
</dbReference>
<evidence type="ECO:0000256" key="3">
    <source>
        <dbReference type="ARBA" id="ARBA00022833"/>
    </source>
</evidence>
<dbReference type="InterPro" id="IPR051834">
    <property type="entry name" value="RING_finger_E3_ligase"/>
</dbReference>
<evidence type="ECO:0000256" key="1">
    <source>
        <dbReference type="ARBA" id="ARBA00022723"/>
    </source>
</evidence>
<name>A0AAD1XJ46_EUPCR</name>
<dbReference type="GO" id="GO:0005634">
    <property type="term" value="C:nucleus"/>
    <property type="evidence" value="ECO:0007669"/>
    <property type="project" value="TreeGrafter"/>
</dbReference>
<comment type="caution">
    <text evidence="7">The sequence shown here is derived from an EMBL/GenBank/DDBJ whole genome shotgun (WGS) entry which is preliminary data.</text>
</comment>
<dbReference type="Proteomes" id="UP001295684">
    <property type="component" value="Unassembled WGS sequence"/>
</dbReference>
<feature type="domain" description="RING-type" evidence="6">
    <location>
        <begin position="197"/>
        <end position="238"/>
    </location>
</feature>
<organism evidence="7 8">
    <name type="scientific">Euplotes crassus</name>
    <dbReference type="NCBI Taxonomy" id="5936"/>
    <lineage>
        <taxon>Eukaryota</taxon>
        <taxon>Sar</taxon>
        <taxon>Alveolata</taxon>
        <taxon>Ciliophora</taxon>
        <taxon>Intramacronucleata</taxon>
        <taxon>Spirotrichea</taxon>
        <taxon>Hypotrichia</taxon>
        <taxon>Euplotida</taxon>
        <taxon>Euplotidae</taxon>
        <taxon>Moneuplotes</taxon>
    </lineage>
</organism>
<evidence type="ECO:0000256" key="2">
    <source>
        <dbReference type="ARBA" id="ARBA00022771"/>
    </source>
</evidence>
<reference evidence="7" key="1">
    <citation type="submission" date="2023-07" db="EMBL/GenBank/DDBJ databases">
        <authorList>
            <consortium name="AG Swart"/>
            <person name="Singh M."/>
            <person name="Singh A."/>
            <person name="Seah K."/>
            <person name="Emmerich C."/>
        </authorList>
    </citation>
    <scope>NUCLEOTIDE SEQUENCE</scope>
    <source>
        <strain evidence="7">DP1</strain>
    </source>
</reference>
<dbReference type="GO" id="GO:0006511">
    <property type="term" value="P:ubiquitin-dependent protein catabolic process"/>
    <property type="evidence" value="ECO:0007669"/>
    <property type="project" value="TreeGrafter"/>
</dbReference>
<dbReference type="GO" id="GO:0061630">
    <property type="term" value="F:ubiquitin protein ligase activity"/>
    <property type="evidence" value="ECO:0007669"/>
    <property type="project" value="TreeGrafter"/>
</dbReference>
<dbReference type="PROSITE" id="PS50089">
    <property type="entry name" value="ZF_RING_2"/>
    <property type="match status" value="1"/>
</dbReference>